<reference evidence="2 3" key="1">
    <citation type="submission" date="2017-11" db="EMBL/GenBank/DDBJ databases">
        <title>Complete genome of a free-living desiccation-tolerant cyanobacterium and its photosynthetic adaptation to extreme terrestrial habitat.</title>
        <authorList>
            <person name="Shang J."/>
        </authorList>
    </citation>
    <scope>NUCLEOTIDE SEQUENCE [LARGE SCALE GENOMIC DNA]</scope>
    <source>
        <strain evidence="2 3">CCNUN1</strain>
    </source>
</reference>
<name>A0A2K8SPW0_9NOSO</name>
<evidence type="ECO:0000313" key="3">
    <source>
        <dbReference type="Proteomes" id="UP000232003"/>
    </source>
</evidence>
<dbReference type="Proteomes" id="UP000232003">
    <property type="component" value="Chromosome"/>
</dbReference>
<feature type="region of interest" description="Disordered" evidence="1">
    <location>
        <begin position="31"/>
        <end position="65"/>
    </location>
</feature>
<organism evidence="2 3">
    <name type="scientific">Nostoc flagelliforme CCNUN1</name>
    <dbReference type="NCBI Taxonomy" id="2038116"/>
    <lineage>
        <taxon>Bacteria</taxon>
        <taxon>Bacillati</taxon>
        <taxon>Cyanobacteriota</taxon>
        <taxon>Cyanophyceae</taxon>
        <taxon>Nostocales</taxon>
        <taxon>Nostocaceae</taxon>
        <taxon>Nostoc</taxon>
    </lineage>
</organism>
<dbReference type="KEGG" id="nfl:COO91_03449"/>
<accession>A0A2K8SPW0</accession>
<dbReference type="EMBL" id="CP024785">
    <property type="protein sequence ID" value="AUB37504.1"/>
    <property type="molecule type" value="Genomic_DNA"/>
</dbReference>
<sequence length="65" mass="7187">MRSRGCDRTLFTVKKVSKHDSEIRYLLPSKNWSSGGGRGSTDSALEGSQDWANWNHPGNAAYKAC</sequence>
<dbReference type="AlphaFoldDB" id="A0A2K8SPW0"/>
<gene>
    <name evidence="2" type="ORF">COO91_03449</name>
</gene>
<evidence type="ECO:0000313" key="2">
    <source>
        <dbReference type="EMBL" id="AUB37504.1"/>
    </source>
</evidence>
<protein>
    <submittedName>
        <fullName evidence="2">Uncharacterized protein</fullName>
    </submittedName>
</protein>
<proteinExistence type="predicted"/>
<keyword evidence="3" id="KW-1185">Reference proteome</keyword>
<evidence type="ECO:0000256" key="1">
    <source>
        <dbReference type="SAM" id="MobiDB-lite"/>
    </source>
</evidence>